<dbReference type="Pfam" id="PF13487">
    <property type="entry name" value="HD_5"/>
    <property type="match status" value="1"/>
</dbReference>
<dbReference type="Gene3D" id="1.10.3210.10">
    <property type="entry name" value="Hypothetical protein af1432"/>
    <property type="match status" value="1"/>
</dbReference>
<dbReference type="EMBL" id="JACOSL010000002">
    <property type="protein sequence ID" value="MBI1755510.1"/>
    <property type="molecule type" value="Genomic_DNA"/>
</dbReference>
<dbReference type="Proteomes" id="UP000727962">
    <property type="component" value="Unassembled WGS sequence"/>
</dbReference>
<organism evidence="1 2">
    <name type="scientific">Fimbriimonas ginsengisoli</name>
    <dbReference type="NCBI Taxonomy" id="1005039"/>
    <lineage>
        <taxon>Bacteria</taxon>
        <taxon>Bacillati</taxon>
        <taxon>Armatimonadota</taxon>
        <taxon>Fimbriimonadia</taxon>
        <taxon>Fimbriimonadales</taxon>
        <taxon>Fimbriimonadaceae</taxon>
        <taxon>Fimbriimonas</taxon>
    </lineage>
</organism>
<protein>
    <recommendedName>
        <fullName evidence="3">HD domain-containing protein</fullName>
    </recommendedName>
</protein>
<accession>A0A931LQC0</accession>
<name>A0A931LQC0_FIMGI</name>
<evidence type="ECO:0000313" key="1">
    <source>
        <dbReference type="EMBL" id="MBI1755510.1"/>
    </source>
</evidence>
<dbReference type="CDD" id="cd00077">
    <property type="entry name" value="HDc"/>
    <property type="match status" value="1"/>
</dbReference>
<dbReference type="InterPro" id="IPR052020">
    <property type="entry name" value="Cyclic_di-GMP/3'3'-cGAMP_PDE"/>
</dbReference>
<proteinExistence type="predicted"/>
<dbReference type="PANTHER" id="PTHR45228">
    <property type="entry name" value="CYCLIC DI-GMP PHOSPHODIESTERASE TM_0186-RELATED"/>
    <property type="match status" value="1"/>
</dbReference>
<gene>
    <name evidence="1" type="ORF">HYR64_00190</name>
</gene>
<reference evidence="1" key="1">
    <citation type="submission" date="2020-07" db="EMBL/GenBank/DDBJ databases">
        <title>Huge and variable diversity of episymbiotic CPR bacteria and DPANN archaea in groundwater ecosystems.</title>
        <authorList>
            <person name="He C.Y."/>
            <person name="Keren R."/>
            <person name="Whittaker M."/>
            <person name="Farag I.F."/>
            <person name="Doudna J."/>
            <person name="Cate J.H.D."/>
            <person name="Banfield J.F."/>
        </authorList>
    </citation>
    <scope>NUCLEOTIDE SEQUENCE</scope>
    <source>
        <strain evidence="1">NC_groundwater_17_Pr7_B-0.1um_64_12</strain>
    </source>
</reference>
<evidence type="ECO:0000313" key="2">
    <source>
        <dbReference type="Proteomes" id="UP000727962"/>
    </source>
</evidence>
<dbReference type="SUPFAM" id="SSF109604">
    <property type="entry name" value="HD-domain/PDEase-like"/>
    <property type="match status" value="1"/>
</dbReference>
<dbReference type="AlphaFoldDB" id="A0A931LQC0"/>
<dbReference type="PANTHER" id="PTHR45228:SF8">
    <property type="entry name" value="TWO-COMPONENT RESPONSE REGULATOR-RELATED"/>
    <property type="match status" value="1"/>
</dbReference>
<sequence length="227" mass="25643">MDALSFAILAGAGLTTVWLLWYTHRRLPAELDERMRDSLQAFSKAIELRFPAFEGVGQRVRRLAVAVGREMRLDRPTLRRLELAATLRDIGLCAIPYALVNEIPEPDWTKAERATFERHPEVSAAMLEMTPSLRELAPIVRWHHASYDGSDNWDHASPVGNALPVEARVLKVVSDYVRLERRMGDLLARERLREGFSLQYDPLAGYALLRVLTSARAGDRERAVGVS</sequence>
<dbReference type="InterPro" id="IPR003607">
    <property type="entry name" value="HD/PDEase_dom"/>
</dbReference>
<evidence type="ECO:0008006" key="3">
    <source>
        <dbReference type="Google" id="ProtNLM"/>
    </source>
</evidence>
<comment type="caution">
    <text evidence="1">The sequence shown here is derived from an EMBL/GenBank/DDBJ whole genome shotgun (WGS) entry which is preliminary data.</text>
</comment>